<organism evidence="1 2">
    <name type="scientific">Ligilactobacillus acidipiscis</name>
    <dbReference type="NCBI Taxonomy" id="89059"/>
    <lineage>
        <taxon>Bacteria</taxon>
        <taxon>Bacillati</taxon>
        <taxon>Bacillota</taxon>
        <taxon>Bacilli</taxon>
        <taxon>Lactobacillales</taxon>
        <taxon>Lactobacillaceae</taxon>
        <taxon>Ligilactobacillus</taxon>
    </lineage>
</organism>
<reference evidence="1" key="2">
    <citation type="submission" date="2021-09" db="EMBL/GenBank/DDBJ databases">
        <authorList>
            <person name="Gilroy R."/>
        </authorList>
    </citation>
    <scope>NUCLEOTIDE SEQUENCE</scope>
    <source>
        <strain evidence="1">CHK174-6876</strain>
    </source>
</reference>
<reference evidence="1" key="1">
    <citation type="journal article" date="2021" name="PeerJ">
        <title>Extensive microbial diversity within the chicken gut microbiome revealed by metagenomics and culture.</title>
        <authorList>
            <person name="Gilroy R."/>
            <person name="Ravi A."/>
            <person name="Getino M."/>
            <person name="Pursley I."/>
            <person name="Horton D.L."/>
            <person name="Alikhan N.F."/>
            <person name="Baker D."/>
            <person name="Gharbi K."/>
            <person name="Hall N."/>
            <person name="Watson M."/>
            <person name="Adriaenssens E.M."/>
            <person name="Foster-Nyarko E."/>
            <person name="Jarju S."/>
            <person name="Secka A."/>
            <person name="Antonio M."/>
            <person name="Oren A."/>
            <person name="Chaudhuri R.R."/>
            <person name="La Ragione R."/>
            <person name="Hildebrand F."/>
            <person name="Pallen M.J."/>
        </authorList>
    </citation>
    <scope>NUCLEOTIDE SEQUENCE</scope>
    <source>
        <strain evidence="1">CHK174-6876</strain>
    </source>
</reference>
<gene>
    <name evidence="1" type="ORF">K8V00_03210</name>
</gene>
<evidence type="ECO:0000313" key="2">
    <source>
        <dbReference type="Proteomes" id="UP000707535"/>
    </source>
</evidence>
<accession>A0A921K082</accession>
<dbReference type="EMBL" id="DYXG01000027">
    <property type="protein sequence ID" value="HJE96607.1"/>
    <property type="molecule type" value="Genomic_DNA"/>
</dbReference>
<sequence>MKIQKYVRRSVEVKAIQFDIKKAEKNCLYYYPMVQDMYDLTSAELRDHRAGERFYLKDIHHSSVIHDGDYIVQGNNGQFYIVDQDSFEDGYKEMEA</sequence>
<dbReference type="Proteomes" id="UP000707535">
    <property type="component" value="Unassembled WGS sequence"/>
</dbReference>
<protein>
    <submittedName>
        <fullName evidence="1">Uncharacterized protein</fullName>
    </submittedName>
</protein>
<evidence type="ECO:0000313" key="1">
    <source>
        <dbReference type="EMBL" id="HJE96607.1"/>
    </source>
</evidence>
<dbReference type="AlphaFoldDB" id="A0A921K082"/>
<name>A0A921K082_9LACO</name>
<comment type="caution">
    <text evidence="1">The sequence shown here is derived from an EMBL/GenBank/DDBJ whole genome shotgun (WGS) entry which is preliminary data.</text>
</comment>
<proteinExistence type="predicted"/>